<dbReference type="RefSeq" id="WP_382167210.1">
    <property type="nucleotide sequence ID" value="NZ_JBHTBR010000005.1"/>
</dbReference>
<dbReference type="HAMAP" id="MF_00791">
    <property type="entry name" value="ApaG"/>
    <property type="match status" value="1"/>
</dbReference>
<dbReference type="NCBIfam" id="NF003967">
    <property type="entry name" value="PRK05461.1"/>
    <property type="match status" value="1"/>
</dbReference>
<dbReference type="Pfam" id="PF04379">
    <property type="entry name" value="DUF525"/>
    <property type="match status" value="1"/>
</dbReference>
<evidence type="ECO:0000313" key="4">
    <source>
        <dbReference type="EMBL" id="MFC7291967.1"/>
    </source>
</evidence>
<feature type="domain" description="ApaG" evidence="3">
    <location>
        <begin position="8"/>
        <end position="132"/>
    </location>
</feature>
<dbReference type="InterPro" id="IPR007474">
    <property type="entry name" value="ApaG_domain"/>
</dbReference>
<evidence type="ECO:0000256" key="2">
    <source>
        <dbReference type="HAMAP-Rule" id="MF_00791"/>
    </source>
</evidence>
<sequence length="135" mass="15038">MSQVHTYERETNGVIIRVTPRFLDAESSPSEHRYVWAYAIEIKNLNDHAVQLMTRHWKISDRNGGLHEVEGEGVVGQTPVIEPGKTFQYSSGAPLTAPSGMMQGKFTFSNGCGEDMYVDIPAFSLDSPYDSSRPN</sequence>
<name>A0ABW2ILS5_9PROT</name>
<dbReference type="Gene3D" id="2.60.40.1470">
    <property type="entry name" value="ApaG domain"/>
    <property type="match status" value="1"/>
</dbReference>
<accession>A0ABW2ILS5</accession>
<dbReference type="EMBL" id="JBHTBR010000005">
    <property type="protein sequence ID" value="MFC7291967.1"/>
    <property type="molecule type" value="Genomic_DNA"/>
</dbReference>
<comment type="caution">
    <text evidence="4">The sequence shown here is derived from an EMBL/GenBank/DDBJ whole genome shotgun (WGS) entry which is preliminary data.</text>
</comment>
<dbReference type="PANTHER" id="PTHR14289:SF16">
    <property type="entry name" value="POLYMERASE DELTA-INTERACTING PROTEIN 2"/>
    <property type="match status" value="1"/>
</dbReference>
<dbReference type="PANTHER" id="PTHR14289">
    <property type="entry name" value="F-BOX ONLY PROTEIN 3"/>
    <property type="match status" value="1"/>
</dbReference>
<gene>
    <name evidence="2 4" type="primary">apaG</name>
    <name evidence="4" type="ORF">ACFQS8_10100</name>
</gene>
<protein>
    <recommendedName>
        <fullName evidence="1 2">Protein ApaG</fullName>
    </recommendedName>
</protein>
<evidence type="ECO:0000259" key="3">
    <source>
        <dbReference type="PROSITE" id="PS51087"/>
    </source>
</evidence>
<evidence type="ECO:0000256" key="1">
    <source>
        <dbReference type="ARBA" id="ARBA00017693"/>
    </source>
</evidence>
<dbReference type="InterPro" id="IPR036767">
    <property type="entry name" value="ApaG_sf"/>
</dbReference>
<dbReference type="PROSITE" id="PS51087">
    <property type="entry name" value="APAG"/>
    <property type="match status" value="1"/>
</dbReference>
<dbReference type="SUPFAM" id="SSF110069">
    <property type="entry name" value="ApaG-like"/>
    <property type="match status" value="1"/>
</dbReference>
<organism evidence="4 5">
    <name type="scientific">Hirschia litorea</name>
    <dbReference type="NCBI Taxonomy" id="1199156"/>
    <lineage>
        <taxon>Bacteria</taxon>
        <taxon>Pseudomonadati</taxon>
        <taxon>Pseudomonadota</taxon>
        <taxon>Alphaproteobacteria</taxon>
        <taxon>Hyphomonadales</taxon>
        <taxon>Hyphomonadaceae</taxon>
        <taxon>Hirschia</taxon>
    </lineage>
</organism>
<evidence type="ECO:0000313" key="5">
    <source>
        <dbReference type="Proteomes" id="UP001596492"/>
    </source>
</evidence>
<keyword evidence="5" id="KW-1185">Reference proteome</keyword>
<proteinExistence type="inferred from homology"/>
<reference evidence="5" key="1">
    <citation type="journal article" date="2019" name="Int. J. Syst. Evol. Microbiol.">
        <title>The Global Catalogue of Microorganisms (GCM) 10K type strain sequencing project: providing services to taxonomists for standard genome sequencing and annotation.</title>
        <authorList>
            <consortium name="The Broad Institute Genomics Platform"/>
            <consortium name="The Broad Institute Genome Sequencing Center for Infectious Disease"/>
            <person name="Wu L."/>
            <person name="Ma J."/>
        </authorList>
    </citation>
    <scope>NUCLEOTIDE SEQUENCE [LARGE SCALE GENOMIC DNA]</scope>
    <source>
        <strain evidence="5">CCUG 51308</strain>
    </source>
</reference>
<dbReference type="InterPro" id="IPR023065">
    <property type="entry name" value="Uncharacterised_ApaG"/>
</dbReference>
<dbReference type="Proteomes" id="UP001596492">
    <property type="component" value="Unassembled WGS sequence"/>
</dbReference>